<accession>A0A2M6WTR9</accession>
<keyword evidence="1" id="KW-0812">Transmembrane</keyword>
<keyword evidence="1" id="KW-1133">Transmembrane helix</keyword>
<feature type="transmembrane region" description="Helical" evidence="1">
    <location>
        <begin position="257"/>
        <end position="280"/>
    </location>
</feature>
<dbReference type="GO" id="GO:0016758">
    <property type="term" value="F:hexosyltransferase activity"/>
    <property type="evidence" value="ECO:0007669"/>
    <property type="project" value="UniProtKB-ARBA"/>
</dbReference>
<protein>
    <recommendedName>
        <fullName evidence="2">Glycosyltransferase 2-like domain-containing protein</fullName>
    </recommendedName>
</protein>
<dbReference type="Proteomes" id="UP000228533">
    <property type="component" value="Unassembled WGS sequence"/>
</dbReference>
<gene>
    <name evidence="3" type="ORF">COT94_01865</name>
</gene>
<evidence type="ECO:0000313" key="3">
    <source>
        <dbReference type="EMBL" id="PIT96193.1"/>
    </source>
</evidence>
<dbReference type="EMBL" id="PFAM01000012">
    <property type="protein sequence ID" value="PIT96193.1"/>
    <property type="molecule type" value="Genomic_DNA"/>
</dbReference>
<dbReference type="PANTHER" id="PTHR22916:SF3">
    <property type="entry name" value="UDP-GLCNAC:BETAGAL BETA-1,3-N-ACETYLGLUCOSAMINYLTRANSFERASE-LIKE PROTEIN 1"/>
    <property type="match status" value="1"/>
</dbReference>
<evidence type="ECO:0000256" key="1">
    <source>
        <dbReference type="SAM" id="Phobius"/>
    </source>
</evidence>
<comment type="caution">
    <text evidence="3">The sequence shown here is derived from an EMBL/GenBank/DDBJ whole genome shotgun (WGS) entry which is preliminary data.</text>
</comment>
<name>A0A2M6WTR9_9BACT</name>
<dbReference type="PANTHER" id="PTHR22916">
    <property type="entry name" value="GLYCOSYLTRANSFERASE"/>
    <property type="match status" value="1"/>
</dbReference>
<dbReference type="InterPro" id="IPR001173">
    <property type="entry name" value="Glyco_trans_2-like"/>
</dbReference>
<feature type="domain" description="Glycosyltransferase 2-like" evidence="2">
    <location>
        <begin position="9"/>
        <end position="163"/>
    </location>
</feature>
<organism evidence="3 4">
    <name type="scientific">Candidatus Falkowbacteria bacterium CG10_big_fil_rev_8_21_14_0_10_37_14</name>
    <dbReference type="NCBI Taxonomy" id="1974561"/>
    <lineage>
        <taxon>Bacteria</taxon>
        <taxon>Candidatus Falkowiibacteriota</taxon>
    </lineage>
</organism>
<dbReference type="Gene3D" id="3.90.550.10">
    <property type="entry name" value="Spore Coat Polysaccharide Biosynthesis Protein SpsA, Chain A"/>
    <property type="match status" value="1"/>
</dbReference>
<dbReference type="AlphaFoldDB" id="A0A2M6WTR9"/>
<proteinExistence type="predicted"/>
<sequence length="287" mass="33179">MKMQSPKFSLLMANYNNGLYLDEAIQSVLKQTFVDWELLIVDDRSNDNSVGIIKKYLQDSRIRLFRNVKNAGYTNNLIKMVGEANAEIVGIIDSDDVLDELAVEVMCDVYDRNKNIGFAWSQFLVCDEKMNHLQVGFCAATSSGKSNLHFHHMNHFKTFRKSAYFLTSGYDNEIIYAEDIDLWLKLEEVSCGLFVDKCLYYYRMLPNSQSHGKKKNISGLFAKVAKYNAYARRLNDPSVLAPNVSLCKILWELSKGLYLSIITLNCEYFIWFLGKIYSIFLQMFRDK</sequence>
<dbReference type="InterPro" id="IPR029044">
    <property type="entry name" value="Nucleotide-diphossugar_trans"/>
</dbReference>
<evidence type="ECO:0000259" key="2">
    <source>
        <dbReference type="Pfam" id="PF00535"/>
    </source>
</evidence>
<keyword evidence="1" id="KW-0472">Membrane</keyword>
<reference evidence="4" key="1">
    <citation type="submission" date="2017-09" db="EMBL/GenBank/DDBJ databases">
        <title>Depth-based differentiation of microbial function through sediment-hosted aquifers and enrichment of novel symbionts in the deep terrestrial subsurface.</title>
        <authorList>
            <person name="Probst A.J."/>
            <person name="Ladd B."/>
            <person name="Jarett J.K."/>
            <person name="Geller-Mcgrath D.E."/>
            <person name="Sieber C.M.K."/>
            <person name="Emerson J.B."/>
            <person name="Anantharaman K."/>
            <person name="Thomas B.C."/>
            <person name="Malmstrom R."/>
            <person name="Stieglmeier M."/>
            <person name="Klingl A."/>
            <person name="Woyke T."/>
            <person name="Ryan C.M."/>
            <person name="Banfield J.F."/>
        </authorList>
    </citation>
    <scope>NUCLEOTIDE SEQUENCE [LARGE SCALE GENOMIC DNA]</scope>
</reference>
<dbReference type="SUPFAM" id="SSF53448">
    <property type="entry name" value="Nucleotide-diphospho-sugar transferases"/>
    <property type="match status" value="1"/>
</dbReference>
<dbReference type="Pfam" id="PF00535">
    <property type="entry name" value="Glycos_transf_2"/>
    <property type="match status" value="1"/>
</dbReference>
<evidence type="ECO:0000313" key="4">
    <source>
        <dbReference type="Proteomes" id="UP000228533"/>
    </source>
</evidence>